<keyword evidence="4" id="KW-0812">Transmembrane</keyword>
<feature type="repeat" description="RCC1" evidence="2">
    <location>
        <begin position="159"/>
        <end position="213"/>
    </location>
</feature>
<feature type="transmembrane region" description="Helical" evidence="4">
    <location>
        <begin position="546"/>
        <end position="567"/>
    </location>
</feature>
<feature type="repeat" description="RCC1" evidence="2">
    <location>
        <begin position="55"/>
        <end position="106"/>
    </location>
</feature>
<protein>
    <submittedName>
        <fullName evidence="5">Uncharacterized protein</fullName>
    </submittedName>
</protein>
<keyword evidence="4" id="KW-1133">Transmembrane helix</keyword>
<feature type="repeat" description="RCC1" evidence="2">
    <location>
        <begin position="107"/>
        <end position="158"/>
    </location>
</feature>
<evidence type="ECO:0000313" key="6">
    <source>
        <dbReference type="Proteomes" id="UP000794436"/>
    </source>
</evidence>
<feature type="transmembrane region" description="Helical" evidence="4">
    <location>
        <begin position="574"/>
        <end position="594"/>
    </location>
</feature>
<dbReference type="InterPro" id="IPR000408">
    <property type="entry name" value="Reg_chr_condens"/>
</dbReference>
<feature type="transmembrane region" description="Helical" evidence="4">
    <location>
        <begin position="507"/>
        <end position="526"/>
    </location>
</feature>
<feature type="transmembrane region" description="Helical" evidence="4">
    <location>
        <begin position="755"/>
        <end position="773"/>
    </location>
</feature>
<dbReference type="Proteomes" id="UP000794436">
    <property type="component" value="Unassembled WGS sequence"/>
</dbReference>
<keyword evidence="4" id="KW-0472">Membrane</keyword>
<feature type="repeat" description="RCC1" evidence="2">
    <location>
        <begin position="369"/>
        <end position="420"/>
    </location>
</feature>
<dbReference type="AlphaFoldDB" id="A0A8K1C3K3"/>
<accession>A0A8K1C3K3</accession>
<dbReference type="PRINTS" id="PR00633">
    <property type="entry name" value="RCCNDNSATION"/>
</dbReference>
<feature type="transmembrane region" description="Helical" evidence="4">
    <location>
        <begin position="934"/>
        <end position="953"/>
    </location>
</feature>
<organism evidence="5 6">
    <name type="scientific">Pythium oligandrum</name>
    <name type="common">Mycoparasitic fungus</name>
    <dbReference type="NCBI Taxonomy" id="41045"/>
    <lineage>
        <taxon>Eukaryota</taxon>
        <taxon>Sar</taxon>
        <taxon>Stramenopiles</taxon>
        <taxon>Oomycota</taxon>
        <taxon>Peronosporomycetes</taxon>
        <taxon>Pythiales</taxon>
        <taxon>Pythiaceae</taxon>
        <taxon>Pythium</taxon>
    </lineage>
</organism>
<feature type="transmembrane region" description="Helical" evidence="4">
    <location>
        <begin position="779"/>
        <end position="800"/>
    </location>
</feature>
<dbReference type="SUPFAM" id="SSF50985">
    <property type="entry name" value="RCC1/BLIP-II"/>
    <property type="match status" value="1"/>
</dbReference>
<name>A0A8K1C3K3_PYTOL</name>
<evidence type="ECO:0000256" key="3">
    <source>
        <dbReference type="SAM" id="MobiDB-lite"/>
    </source>
</evidence>
<gene>
    <name evidence="5" type="ORF">Poli38472_008451</name>
</gene>
<feature type="repeat" description="RCC1" evidence="2">
    <location>
        <begin position="214"/>
        <end position="265"/>
    </location>
</feature>
<feature type="repeat" description="RCC1" evidence="2">
    <location>
        <begin position="2"/>
        <end position="54"/>
    </location>
</feature>
<evidence type="ECO:0000256" key="4">
    <source>
        <dbReference type="SAM" id="Phobius"/>
    </source>
</evidence>
<reference evidence="5" key="1">
    <citation type="submission" date="2019-03" db="EMBL/GenBank/DDBJ databases">
        <title>Long read genome sequence of the mycoparasitic Pythium oligandrum ATCC 38472 isolated from sugarbeet rhizosphere.</title>
        <authorList>
            <person name="Gaulin E."/>
        </authorList>
    </citation>
    <scope>NUCLEOTIDE SEQUENCE</scope>
    <source>
        <strain evidence="5">ATCC 38472_TT</strain>
    </source>
</reference>
<feature type="transmembrane region" description="Helical" evidence="4">
    <location>
        <begin position="627"/>
        <end position="646"/>
    </location>
</feature>
<dbReference type="PANTHER" id="PTHR22870:SF408">
    <property type="entry name" value="OS09G0560450 PROTEIN"/>
    <property type="match status" value="1"/>
</dbReference>
<evidence type="ECO:0000256" key="2">
    <source>
        <dbReference type="PROSITE-ProRule" id="PRU00235"/>
    </source>
</evidence>
<feature type="region of interest" description="Disordered" evidence="3">
    <location>
        <begin position="166"/>
        <end position="186"/>
    </location>
</feature>
<dbReference type="InterPro" id="IPR051210">
    <property type="entry name" value="Ub_ligase/GEF_domain"/>
</dbReference>
<keyword evidence="6" id="KW-1185">Reference proteome</keyword>
<keyword evidence="1" id="KW-0677">Repeat</keyword>
<evidence type="ECO:0000313" key="5">
    <source>
        <dbReference type="EMBL" id="TMW55803.1"/>
    </source>
</evidence>
<feature type="transmembrane region" description="Helical" evidence="4">
    <location>
        <begin position="600"/>
        <end position="620"/>
    </location>
</feature>
<dbReference type="Gene3D" id="2.130.10.30">
    <property type="entry name" value="Regulator of chromosome condensation 1/beta-lactamase-inhibitor protein II"/>
    <property type="match status" value="2"/>
</dbReference>
<dbReference type="OrthoDB" id="8068875at2759"/>
<feature type="transmembrane region" description="Helical" evidence="4">
    <location>
        <begin position="865"/>
        <end position="885"/>
    </location>
</feature>
<comment type="caution">
    <text evidence="5">The sequence shown here is derived from an EMBL/GenBank/DDBJ whole genome shotgun (WGS) entry which is preliminary data.</text>
</comment>
<feature type="repeat" description="RCC1" evidence="2">
    <location>
        <begin position="291"/>
        <end position="343"/>
    </location>
</feature>
<feature type="transmembrane region" description="Helical" evidence="4">
    <location>
        <begin position="444"/>
        <end position="463"/>
    </location>
</feature>
<proteinExistence type="predicted"/>
<dbReference type="PROSITE" id="PS00626">
    <property type="entry name" value="RCC1_2"/>
    <property type="match status" value="1"/>
</dbReference>
<feature type="transmembrane region" description="Helical" evidence="4">
    <location>
        <begin position="812"/>
        <end position="830"/>
    </location>
</feature>
<feature type="transmembrane region" description="Helical" evidence="4">
    <location>
        <begin position="683"/>
        <end position="702"/>
    </location>
</feature>
<dbReference type="InterPro" id="IPR009091">
    <property type="entry name" value="RCC1/BLIP-II"/>
</dbReference>
<feature type="transmembrane region" description="Helical" evidence="4">
    <location>
        <begin position="478"/>
        <end position="500"/>
    </location>
</feature>
<dbReference type="PANTHER" id="PTHR22870">
    <property type="entry name" value="REGULATOR OF CHROMOSOME CONDENSATION"/>
    <property type="match status" value="1"/>
</dbReference>
<dbReference type="EMBL" id="SPLM01000146">
    <property type="protein sequence ID" value="TMW55803.1"/>
    <property type="molecule type" value="Genomic_DNA"/>
</dbReference>
<evidence type="ECO:0000256" key="1">
    <source>
        <dbReference type="ARBA" id="ARBA00022737"/>
    </source>
</evidence>
<dbReference type="PROSITE" id="PS50012">
    <property type="entry name" value="RCC1_3"/>
    <property type="match status" value="7"/>
</dbReference>
<feature type="transmembrane region" description="Helical" evidence="4">
    <location>
        <begin position="892"/>
        <end position="914"/>
    </location>
</feature>
<dbReference type="Pfam" id="PF00415">
    <property type="entry name" value="RCC1"/>
    <property type="match status" value="7"/>
</dbReference>
<sequence length="1001" mass="107667">MSVVSTWGWGGNGQLGHGDRDSRIKPQAIKALAAREALERVVCGSRFTLALTTRGTVFAWGKNDYGQLGSGDTRAQIEPEQVEALRDVTIVSVAAKGSHVLALSADGRLYTWGRGDEGQLGHGDRVSHALPRVVSALAHQRVWLIAAGRSHSVAVTEDGAVYTWGSNEDGALGRPTGSDETSSATPTQVDTLYGVKVTQVECGSRHTVVLTSDKRVFSWGWGIYGQLGLGDATSRDIPTEVVAFRGKKVQKICCGFRHSFAVLPRRLMRSATSSSIAEMLSQSPDPSSPLVDVWGWGWNEHGQLGETTPTKSVLKPQKILALSNVDLHLLAAGGRHTICQLGVNDEVPILELTRGRSETDPRVRHRGSFQTLAWGRSSDGELGIGSVGSTFVPTGLPAFHNRKLLQLSCGWAHSAALSPESPFGREQSTSKWDLFAISKGDIDAFFGLLVQFIIQILLIFQILPMRCGLSTEAVTTKIIPAAAMTVTIGNTFFGFLAAILAQKEGRFDVTALPEGVNTVLVFAYALSVMAPEYDRTHSAERAWEVGLFAAFMTGLLQILCLPFVGLMRRCIPRAALLSSVAGVALAFLTMGFAFEVWENPMIALGPLMLVLVCLGAGVRLPFHIPTGVGALMLGTCSAFFLHAIGYPTSFTPFSEPYEFQVNFLQPDLSLIWRAMTNGEGWKYMSVIVPMVLVNVMSTLANLETAVAVGDNFDPTISILGDSITTIVGACLGNPFPTSVYIGQPIYKSMGARVNYVWLTAVAVTLVSLLNATTLIVNTVPISCGVGFLLWIGLVISASSFNRTPSSNTNHGTAVALGMVPALASWAFQLVQNAMTATWTASGASEKLPLRDVVRLLTTAGVNPSGMIALSQGYLLTSIFLASTMVNIIEREFLVASAWMGVAALLSAVGAVHSFEIDGDTVRGAFGFLPGGLESWSARYSIMYTAIALLLMLFHLQEGEISVAPVRRAFRAIGRRVRRAVEYIRKRGEEERQPLLATADKL</sequence>